<name>A0AAN5CME7_9BILA</name>
<proteinExistence type="predicted"/>
<accession>A0AAN5CME7</accession>
<keyword evidence="2" id="KW-1185">Reference proteome</keyword>
<sequence>CQSILSELPPHASSSSSIHSSCDSSRQCGQEDFFLFGLAGAQLFFQMFRDPQGCNFAHNLYPPFESFVIKGLFQYWCDGRTGTATALGCIEGQGYILINTTAYVGKQTIRCEGINDSIAVY</sequence>
<comment type="caution">
    <text evidence="1">The sequence shown here is derived from an EMBL/GenBank/DDBJ whole genome shotgun (WGS) entry which is preliminary data.</text>
</comment>
<organism evidence="1 2">
    <name type="scientific">Pristionchus mayeri</name>
    <dbReference type="NCBI Taxonomy" id="1317129"/>
    <lineage>
        <taxon>Eukaryota</taxon>
        <taxon>Metazoa</taxon>
        <taxon>Ecdysozoa</taxon>
        <taxon>Nematoda</taxon>
        <taxon>Chromadorea</taxon>
        <taxon>Rhabditida</taxon>
        <taxon>Rhabditina</taxon>
        <taxon>Diplogasteromorpha</taxon>
        <taxon>Diplogasteroidea</taxon>
        <taxon>Neodiplogasteridae</taxon>
        <taxon>Pristionchus</taxon>
    </lineage>
</organism>
<dbReference type="EMBL" id="BTRK01000004">
    <property type="protein sequence ID" value="GMR47063.1"/>
    <property type="molecule type" value="Genomic_DNA"/>
</dbReference>
<dbReference type="Proteomes" id="UP001328107">
    <property type="component" value="Unassembled WGS sequence"/>
</dbReference>
<feature type="non-terminal residue" evidence="1">
    <location>
        <position position="1"/>
    </location>
</feature>
<dbReference type="AlphaFoldDB" id="A0AAN5CME7"/>
<evidence type="ECO:0000313" key="1">
    <source>
        <dbReference type="EMBL" id="GMR47063.1"/>
    </source>
</evidence>
<evidence type="ECO:0000313" key="2">
    <source>
        <dbReference type="Proteomes" id="UP001328107"/>
    </source>
</evidence>
<feature type="non-terminal residue" evidence="1">
    <location>
        <position position="121"/>
    </location>
</feature>
<reference evidence="2" key="1">
    <citation type="submission" date="2022-10" db="EMBL/GenBank/DDBJ databases">
        <title>Genome assembly of Pristionchus species.</title>
        <authorList>
            <person name="Yoshida K."/>
            <person name="Sommer R.J."/>
        </authorList>
    </citation>
    <scope>NUCLEOTIDE SEQUENCE [LARGE SCALE GENOMIC DNA]</scope>
    <source>
        <strain evidence="2">RS5460</strain>
    </source>
</reference>
<protein>
    <submittedName>
        <fullName evidence="1">Uncharacterized protein</fullName>
    </submittedName>
</protein>
<gene>
    <name evidence="1" type="ORF">PMAYCL1PPCAC_17258</name>
</gene>